<evidence type="ECO:0000259" key="2">
    <source>
        <dbReference type="Pfam" id="PF07811"/>
    </source>
</evidence>
<dbReference type="InterPro" id="IPR012495">
    <property type="entry name" value="TadE-like_dom"/>
</dbReference>
<reference evidence="3 4" key="1">
    <citation type="submission" date="2020-08" db="EMBL/GenBank/DDBJ databases">
        <title>Genomic Encyclopedia of Type Strains, Phase IV (KMG-IV): sequencing the most valuable type-strain genomes for metagenomic binning, comparative biology and taxonomic classification.</title>
        <authorList>
            <person name="Goeker M."/>
        </authorList>
    </citation>
    <scope>NUCLEOTIDE SEQUENCE [LARGE SCALE GENOMIC DNA]</scope>
    <source>
        <strain evidence="3 4">DSM 101730</strain>
    </source>
</reference>
<keyword evidence="1" id="KW-1133">Transmembrane helix</keyword>
<keyword evidence="4" id="KW-1185">Reference proteome</keyword>
<protein>
    <recommendedName>
        <fullName evidence="2">TadE-like domain-containing protein</fullName>
    </recommendedName>
</protein>
<accession>A0A840SHV8</accession>
<dbReference type="EMBL" id="JACHFM010000001">
    <property type="protein sequence ID" value="MBB5220265.1"/>
    <property type="molecule type" value="Genomic_DNA"/>
</dbReference>
<dbReference type="RefSeq" id="WP_184146207.1">
    <property type="nucleotide sequence ID" value="NZ_JACHFM010000001.1"/>
</dbReference>
<sequence>MTRPATLRRSEAGATAVEFALILPLLLLFALGSIETGIALFIRSTIESAVLESSRYGITVGDGVGRKDQLLRIVEERTYGLLDPDKITLETLVYDDFDHIGKPEPFIDKNHNERHDAGEKFTDVNGNGKWDADMGKAGLGGESAIVVYRLSYAWGIVTPMLRKFMGESVMNQSSVAVRNEPFKPAGGN</sequence>
<gene>
    <name evidence="3" type="ORF">HNP73_000186</name>
</gene>
<name>A0A840SHV8_9RHOB</name>
<organism evidence="3 4">
    <name type="scientific">Amaricoccus macauensis</name>
    <dbReference type="NCBI Taxonomy" id="57001"/>
    <lineage>
        <taxon>Bacteria</taxon>
        <taxon>Pseudomonadati</taxon>
        <taxon>Pseudomonadota</taxon>
        <taxon>Alphaproteobacteria</taxon>
        <taxon>Rhodobacterales</taxon>
        <taxon>Paracoccaceae</taxon>
        <taxon>Amaricoccus</taxon>
    </lineage>
</organism>
<keyword evidence="1" id="KW-0472">Membrane</keyword>
<dbReference type="Proteomes" id="UP000549457">
    <property type="component" value="Unassembled WGS sequence"/>
</dbReference>
<evidence type="ECO:0000256" key="1">
    <source>
        <dbReference type="SAM" id="Phobius"/>
    </source>
</evidence>
<dbReference type="AlphaFoldDB" id="A0A840SHV8"/>
<dbReference type="Pfam" id="PF07811">
    <property type="entry name" value="TadE"/>
    <property type="match status" value="1"/>
</dbReference>
<evidence type="ECO:0000313" key="3">
    <source>
        <dbReference type="EMBL" id="MBB5220265.1"/>
    </source>
</evidence>
<feature type="transmembrane region" description="Helical" evidence="1">
    <location>
        <begin position="20"/>
        <end position="42"/>
    </location>
</feature>
<comment type="caution">
    <text evidence="3">The sequence shown here is derived from an EMBL/GenBank/DDBJ whole genome shotgun (WGS) entry which is preliminary data.</text>
</comment>
<proteinExistence type="predicted"/>
<keyword evidence="1" id="KW-0812">Transmembrane</keyword>
<feature type="domain" description="TadE-like" evidence="2">
    <location>
        <begin position="13"/>
        <end position="55"/>
    </location>
</feature>
<evidence type="ECO:0000313" key="4">
    <source>
        <dbReference type="Proteomes" id="UP000549457"/>
    </source>
</evidence>